<proteinExistence type="predicted"/>
<evidence type="ECO:0000313" key="2">
    <source>
        <dbReference type="EMBL" id="MPC81570.1"/>
    </source>
</evidence>
<protein>
    <submittedName>
        <fullName evidence="2">Uncharacterized protein</fullName>
    </submittedName>
</protein>
<evidence type="ECO:0000256" key="1">
    <source>
        <dbReference type="SAM" id="MobiDB-lite"/>
    </source>
</evidence>
<reference evidence="2 3" key="1">
    <citation type="submission" date="2019-05" db="EMBL/GenBank/DDBJ databases">
        <title>Another draft genome of Portunus trituberculatus and its Hox gene families provides insights of decapod evolution.</title>
        <authorList>
            <person name="Jeong J.-H."/>
            <person name="Song I."/>
            <person name="Kim S."/>
            <person name="Choi T."/>
            <person name="Kim D."/>
            <person name="Ryu S."/>
            <person name="Kim W."/>
        </authorList>
    </citation>
    <scope>NUCLEOTIDE SEQUENCE [LARGE SCALE GENOMIC DNA]</scope>
    <source>
        <tissue evidence="2">Muscle</tissue>
    </source>
</reference>
<name>A0A5B7IAT2_PORTR</name>
<feature type="region of interest" description="Disordered" evidence="1">
    <location>
        <begin position="1"/>
        <end position="71"/>
    </location>
</feature>
<sequence length="71" mass="8189">MSLALKGGRDRSKRKDDQRKAACNEDNTRVGLQDGQVEGREWEGRETRRVERDVAGEGEGKEWKVRVMKED</sequence>
<dbReference type="EMBL" id="VSRR010057370">
    <property type="protein sequence ID" value="MPC81570.1"/>
    <property type="molecule type" value="Genomic_DNA"/>
</dbReference>
<accession>A0A5B7IAT2</accession>
<keyword evidence="3" id="KW-1185">Reference proteome</keyword>
<feature type="compositionally biased region" description="Basic and acidic residues" evidence="1">
    <location>
        <begin position="7"/>
        <end position="28"/>
    </location>
</feature>
<dbReference type="Proteomes" id="UP000324222">
    <property type="component" value="Unassembled WGS sequence"/>
</dbReference>
<comment type="caution">
    <text evidence="2">The sequence shown here is derived from an EMBL/GenBank/DDBJ whole genome shotgun (WGS) entry which is preliminary data.</text>
</comment>
<evidence type="ECO:0000313" key="3">
    <source>
        <dbReference type="Proteomes" id="UP000324222"/>
    </source>
</evidence>
<gene>
    <name evidence="2" type="ORF">E2C01_076195</name>
</gene>
<dbReference type="AlphaFoldDB" id="A0A5B7IAT2"/>
<organism evidence="2 3">
    <name type="scientific">Portunus trituberculatus</name>
    <name type="common">Swimming crab</name>
    <name type="synonym">Neptunus trituberculatus</name>
    <dbReference type="NCBI Taxonomy" id="210409"/>
    <lineage>
        <taxon>Eukaryota</taxon>
        <taxon>Metazoa</taxon>
        <taxon>Ecdysozoa</taxon>
        <taxon>Arthropoda</taxon>
        <taxon>Crustacea</taxon>
        <taxon>Multicrustacea</taxon>
        <taxon>Malacostraca</taxon>
        <taxon>Eumalacostraca</taxon>
        <taxon>Eucarida</taxon>
        <taxon>Decapoda</taxon>
        <taxon>Pleocyemata</taxon>
        <taxon>Brachyura</taxon>
        <taxon>Eubrachyura</taxon>
        <taxon>Portunoidea</taxon>
        <taxon>Portunidae</taxon>
        <taxon>Portuninae</taxon>
        <taxon>Portunus</taxon>
    </lineage>
</organism>
<feature type="compositionally biased region" description="Basic and acidic residues" evidence="1">
    <location>
        <begin position="37"/>
        <end position="71"/>
    </location>
</feature>